<feature type="region of interest" description="Disordered" evidence="1">
    <location>
        <begin position="407"/>
        <end position="431"/>
    </location>
</feature>
<comment type="caution">
    <text evidence="2">The sequence shown here is derived from an EMBL/GenBank/DDBJ whole genome shotgun (WGS) entry which is preliminary data.</text>
</comment>
<gene>
    <name evidence="2" type="ORF">J2S08_002106</name>
</gene>
<organism evidence="2 3">
    <name type="scientific">Bacillus chungangensis</name>
    <dbReference type="NCBI Taxonomy" id="587633"/>
    <lineage>
        <taxon>Bacteria</taxon>
        <taxon>Bacillati</taxon>
        <taxon>Bacillota</taxon>
        <taxon>Bacilli</taxon>
        <taxon>Bacillales</taxon>
        <taxon>Bacillaceae</taxon>
        <taxon>Bacillus</taxon>
    </lineage>
</organism>
<dbReference type="SUPFAM" id="SSF52980">
    <property type="entry name" value="Restriction endonuclease-like"/>
    <property type="match status" value="1"/>
</dbReference>
<accession>A0ABT9WT18</accession>
<name>A0ABT9WT18_9BACI</name>
<dbReference type="InterPro" id="IPR011335">
    <property type="entry name" value="Restrct_endonuc-II-like"/>
</dbReference>
<reference evidence="2 3" key="1">
    <citation type="submission" date="2023-07" db="EMBL/GenBank/DDBJ databases">
        <title>Genomic Encyclopedia of Type Strains, Phase IV (KMG-IV): sequencing the most valuable type-strain genomes for metagenomic binning, comparative biology and taxonomic classification.</title>
        <authorList>
            <person name="Goeker M."/>
        </authorList>
    </citation>
    <scope>NUCLEOTIDE SEQUENCE [LARGE SCALE GENOMIC DNA]</scope>
    <source>
        <strain evidence="2 3">DSM 23837</strain>
    </source>
</reference>
<evidence type="ECO:0000256" key="1">
    <source>
        <dbReference type="SAM" id="MobiDB-lite"/>
    </source>
</evidence>
<evidence type="ECO:0008006" key="4">
    <source>
        <dbReference type="Google" id="ProtNLM"/>
    </source>
</evidence>
<protein>
    <recommendedName>
        <fullName evidence="4">Restriction endonuclease type IV Mrr domain-containing protein</fullName>
    </recommendedName>
</protein>
<proteinExistence type="predicted"/>
<evidence type="ECO:0000313" key="3">
    <source>
        <dbReference type="Proteomes" id="UP001223586"/>
    </source>
</evidence>
<dbReference type="EMBL" id="JAUSTT010000011">
    <property type="protein sequence ID" value="MDQ0176269.1"/>
    <property type="molecule type" value="Genomic_DNA"/>
</dbReference>
<sequence>MNISSKTDRKGFGFEYTISDMFQSQGYLVRRSVPLQFGTTNQDATDIDVLGIMFTGLFQKHRIVCDCKNKARAKPYERIFWAKGLGEFVNTSNVFVALNKTQSEIIRFAGTGGVKVLTSDIISKYTSSNSPHGLADASYYEAYEKTLEKISKRNRVINNIFSNFKKLYLNENPYLALNIALAYLEEVSKELQLYTDSNDEFNKALRFLACELTTIVGLQLLCICSDVLSLPENVRREHIINKLTFGEMEPRAVKGIIKNAKDLANEIVKSSVPKSVAPKEVDFGEITVPPYTDSLIGLVERALLRPQMYLRMPQLLDFLLFEQGFKGKEYTDEEFIKIFGHSMSDERMKASRNVLAFVKSFCGIDWKHIWEKSNNNESIQPKATIVKTESVVTEEKNETISTTEAQVLTSSRDVSNQSINGKANTISDEKG</sequence>
<evidence type="ECO:0000313" key="2">
    <source>
        <dbReference type="EMBL" id="MDQ0176269.1"/>
    </source>
</evidence>
<dbReference type="RefSeq" id="WP_307229288.1">
    <property type="nucleotide sequence ID" value="NZ_JAUSTT010000011.1"/>
</dbReference>
<keyword evidence="3" id="KW-1185">Reference proteome</keyword>
<dbReference type="Proteomes" id="UP001223586">
    <property type="component" value="Unassembled WGS sequence"/>
</dbReference>